<reference evidence="3" key="1">
    <citation type="submission" date="2010-08" db="EMBL/GenBank/DDBJ databases">
        <title>Genome sequence of Parvularcula bermudensis HTCC2503.</title>
        <authorList>
            <person name="Kang D.-M."/>
            <person name="Oh H.-M."/>
            <person name="Cho J.-C."/>
        </authorList>
    </citation>
    <scope>NUCLEOTIDE SEQUENCE [LARGE SCALE GENOMIC DNA]</scope>
    <source>
        <strain evidence="3">ATCC BAA-594 / HTCC2503 / KCTC 12087</strain>
    </source>
</reference>
<evidence type="ECO:0000313" key="3">
    <source>
        <dbReference type="Proteomes" id="UP000001302"/>
    </source>
</evidence>
<keyword evidence="3" id="KW-1185">Reference proteome</keyword>
<dbReference type="PANTHER" id="PTHR36302">
    <property type="entry name" value="BLR7088 PROTEIN"/>
    <property type="match status" value="1"/>
</dbReference>
<dbReference type="EMBL" id="CP002156">
    <property type="protein sequence ID" value="ADM09657.1"/>
    <property type="molecule type" value="Genomic_DNA"/>
</dbReference>
<feature type="signal peptide" evidence="1">
    <location>
        <begin position="1"/>
        <end position="22"/>
    </location>
</feature>
<evidence type="ECO:0000256" key="1">
    <source>
        <dbReference type="SAM" id="SignalP"/>
    </source>
</evidence>
<dbReference type="RefSeq" id="WP_013300631.1">
    <property type="nucleotide sequence ID" value="NC_014414.1"/>
</dbReference>
<sequence>MGRIVKTASIIALFGMLPLAVACGGNQEAAPSEPESEPQAAISIVPGFVRRPSEGALSTAAYFTLRSSTGDRLLAASSDAAEVVEIHTMTMKEGVMAMDRLDALILPAGESIALEPGGYHLMMIRPSPDLTTAEEVEVTLDFETAADVTLTLPVRRN</sequence>
<dbReference type="OrthoDB" id="9796962at2"/>
<dbReference type="PROSITE" id="PS51257">
    <property type="entry name" value="PROKAR_LIPOPROTEIN"/>
    <property type="match status" value="1"/>
</dbReference>
<dbReference type="PANTHER" id="PTHR36302:SF1">
    <property type="entry name" value="COPPER CHAPERONE PCU(A)C"/>
    <property type="match status" value="1"/>
</dbReference>
<protein>
    <recommendedName>
        <fullName evidence="4">Copper chaperone PCu(A)C</fullName>
    </recommendedName>
</protein>
<dbReference type="InterPro" id="IPR058248">
    <property type="entry name" value="Lxx211020-like"/>
</dbReference>
<dbReference type="Pfam" id="PF04314">
    <property type="entry name" value="PCuAC"/>
    <property type="match status" value="1"/>
</dbReference>
<reference evidence="2 3" key="2">
    <citation type="journal article" date="2011" name="J. Bacteriol.">
        <title>Complete genome sequence of strain HTCC2503T of Parvularcula bermudensis, the type species of the order "Parvularculales" in the class Alphaproteobacteria.</title>
        <authorList>
            <person name="Oh H.M."/>
            <person name="Kang I."/>
            <person name="Vergin K.L."/>
            <person name="Kang D."/>
            <person name="Rhee K.H."/>
            <person name="Giovannoni S.J."/>
            <person name="Cho J.C."/>
        </authorList>
    </citation>
    <scope>NUCLEOTIDE SEQUENCE [LARGE SCALE GENOMIC DNA]</scope>
    <source>
        <strain evidence="3">ATCC BAA-594 / HTCC2503 / KCTC 12087</strain>
    </source>
</reference>
<keyword evidence="1" id="KW-0732">Signal</keyword>
<evidence type="ECO:0000313" key="2">
    <source>
        <dbReference type="EMBL" id="ADM09657.1"/>
    </source>
</evidence>
<dbReference type="eggNOG" id="COG2847">
    <property type="taxonomic scope" value="Bacteria"/>
</dbReference>
<dbReference type="HOGENOM" id="CLU_100939_0_0_5"/>
<organism evidence="2 3">
    <name type="scientific">Parvularcula bermudensis (strain ATCC BAA-594 / HTCC2503 / KCTC 12087)</name>
    <dbReference type="NCBI Taxonomy" id="314260"/>
    <lineage>
        <taxon>Bacteria</taxon>
        <taxon>Pseudomonadati</taxon>
        <taxon>Pseudomonadota</taxon>
        <taxon>Alphaproteobacteria</taxon>
        <taxon>Parvularculales</taxon>
        <taxon>Parvularculaceae</taxon>
        <taxon>Parvularcula</taxon>
    </lineage>
</organism>
<evidence type="ECO:0008006" key="4">
    <source>
        <dbReference type="Google" id="ProtNLM"/>
    </source>
</evidence>
<dbReference type="STRING" id="314260.PB2503_08009"/>
<dbReference type="InterPro" id="IPR036182">
    <property type="entry name" value="PCuAC_sf"/>
</dbReference>
<gene>
    <name evidence="2" type="ordered locus">PB2503_08009</name>
</gene>
<dbReference type="InterPro" id="IPR007410">
    <property type="entry name" value="LpqE-like"/>
</dbReference>
<dbReference type="KEGG" id="pbr:PB2503_08009"/>
<dbReference type="Gene3D" id="2.60.40.1890">
    <property type="entry name" value="PCu(A)C copper chaperone"/>
    <property type="match status" value="1"/>
</dbReference>
<dbReference type="SUPFAM" id="SSF110087">
    <property type="entry name" value="DR1885-like metal-binding protein"/>
    <property type="match status" value="1"/>
</dbReference>
<dbReference type="Proteomes" id="UP000001302">
    <property type="component" value="Chromosome"/>
</dbReference>
<accession>E0TH73</accession>
<proteinExistence type="predicted"/>
<dbReference type="AlphaFoldDB" id="E0TH73"/>
<name>E0TH73_PARBH</name>
<feature type="chain" id="PRO_5003140705" description="Copper chaperone PCu(A)C" evidence="1">
    <location>
        <begin position="23"/>
        <end position="157"/>
    </location>
</feature>